<feature type="region of interest" description="Disordered" evidence="1">
    <location>
        <begin position="1"/>
        <end position="35"/>
    </location>
</feature>
<evidence type="ECO:0000313" key="3">
    <source>
        <dbReference type="Proteomes" id="UP000708208"/>
    </source>
</evidence>
<dbReference type="EMBL" id="CAJVCH010556789">
    <property type="protein sequence ID" value="CAG7830620.1"/>
    <property type="molecule type" value="Genomic_DNA"/>
</dbReference>
<evidence type="ECO:0000313" key="2">
    <source>
        <dbReference type="EMBL" id="CAG7830620.1"/>
    </source>
</evidence>
<organism evidence="2 3">
    <name type="scientific">Allacma fusca</name>
    <dbReference type="NCBI Taxonomy" id="39272"/>
    <lineage>
        <taxon>Eukaryota</taxon>
        <taxon>Metazoa</taxon>
        <taxon>Ecdysozoa</taxon>
        <taxon>Arthropoda</taxon>
        <taxon>Hexapoda</taxon>
        <taxon>Collembola</taxon>
        <taxon>Symphypleona</taxon>
        <taxon>Sminthuridae</taxon>
        <taxon>Allacma</taxon>
    </lineage>
</organism>
<accession>A0A8J2LAI4</accession>
<dbReference type="AlphaFoldDB" id="A0A8J2LAI4"/>
<feature type="non-terminal residue" evidence="2">
    <location>
        <position position="1"/>
    </location>
</feature>
<reference evidence="2" key="1">
    <citation type="submission" date="2021-06" db="EMBL/GenBank/DDBJ databases">
        <authorList>
            <person name="Hodson N. C."/>
            <person name="Mongue J. A."/>
            <person name="Jaron S. K."/>
        </authorList>
    </citation>
    <scope>NUCLEOTIDE SEQUENCE</scope>
</reference>
<evidence type="ECO:0000256" key="1">
    <source>
        <dbReference type="SAM" id="MobiDB-lite"/>
    </source>
</evidence>
<protein>
    <submittedName>
        <fullName evidence="2">Uncharacterized protein</fullName>
    </submittedName>
</protein>
<feature type="compositionally biased region" description="Low complexity" evidence="1">
    <location>
        <begin position="1"/>
        <end position="11"/>
    </location>
</feature>
<keyword evidence="3" id="KW-1185">Reference proteome</keyword>
<proteinExistence type="predicted"/>
<dbReference type="Proteomes" id="UP000708208">
    <property type="component" value="Unassembled WGS sequence"/>
</dbReference>
<gene>
    <name evidence="2" type="ORF">AFUS01_LOCUS40411</name>
</gene>
<comment type="caution">
    <text evidence="2">The sequence shown here is derived from an EMBL/GenBank/DDBJ whole genome shotgun (WGS) entry which is preliminary data.</text>
</comment>
<name>A0A8J2LAI4_9HEXA</name>
<sequence length="72" mass="7900">MSSKSSSPVPSGDQNSHSRARPGRTRPMGFNFQRSAGSFTDREALVKGIFWKESKLPTNKDLDNIGEVSGMK</sequence>